<organism evidence="2 4">
    <name type="scientific">Papaver nudicaule</name>
    <name type="common">Iceland poppy</name>
    <dbReference type="NCBI Taxonomy" id="74823"/>
    <lineage>
        <taxon>Eukaryota</taxon>
        <taxon>Viridiplantae</taxon>
        <taxon>Streptophyta</taxon>
        <taxon>Embryophyta</taxon>
        <taxon>Tracheophyta</taxon>
        <taxon>Spermatophyta</taxon>
        <taxon>Magnoliopsida</taxon>
        <taxon>Ranunculales</taxon>
        <taxon>Papaveraceae</taxon>
        <taxon>Papaveroideae</taxon>
        <taxon>Papaver</taxon>
    </lineage>
</organism>
<reference evidence="2" key="1">
    <citation type="submission" date="2022-03" db="EMBL/GenBank/DDBJ databases">
        <title>A functionally conserved STORR gene fusion in Papaver species that diverged 16.8 million years ago.</title>
        <authorList>
            <person name="Catania T."/>
        </authorList>
    </citation>
    <scope>NUCLEOTIDE SEQUENCE</scope>
    <source>
        <strain evidence="2">S-191538</strain>
    </source>
</reference>
<proteinExistence type="predicted"/>
<feature type="region of interest" description="Disordered" evidence="1">
    <location>
        <begin position="49"/>
        <end position="72"/>
    </location>
</feature>
<feature type="compositionally biased region" description="Basic and acidic residues" evidence="1">
    <location>
        <begin position="62"/>
        <end position="72"/>
    </location>
</feature>
<accession>A0AA41UWG1</accession>
<dbReference type="EMBL" id="JAJJMA010076962">
    <property type="protein sequence ID" value="MCL7028227.1"/>
    <property type="molecule type" value="Genomic_DNA"/>
</dbReference>
<dbReference type="AlphaFoldDB" id="A0AA41UWG1"/>
<evidence type="ECO:0000313" key="2">
    <source>
        <dbReference type="EMBL" id="MCL7023134.1"/>
    </source>
</evidence>
<keyword evidence="4" id="KW-1185">Reference proteome</keyword>
<evidence type="ECO:0000313" key="3">
    <source>
        <dbReference type="EMBL" id="MCL7028227.1"/>
    </source>
</evidence>
<evidence type="ECO:0000256" key="1">
    <source>
        <dbReference type="SAM" id="MobiDB-lite"/>
    </source>
</evidence>
<sequence length="72" mass="8014">MEQKKQRPRAVFMAFGTKGDVYPIAAIAAAFASDQPHYHAILITHSAHQGAKNNAHFPRRRSLLEKSIDDNA</sequence>
<dbReference type="EMBL" id="JAJJMA010018754">
    <property type="protein sequence ID" value="MCL7023134.1"/>
    <property type="molecule type" value="Genomic_DNA"/>
</dbReference>
<dbReference type="Proteomes" id="UP001177140">
    <property type="component" value="Unassembled WGS sequence"/>
</dbReference>
<gene>
    <name evidence="2" type="ORF">MKW94_000608</name>
    <name evidence="3" type="ORF">MKW94_020575</name>
</gene>
<evidence type="ECO:0000313" key="4">
    <source>
        <dbReference type="Proteomes" id="UP001177140"/>
    </source>
</evidence>
<protein>
    <submittedName>
        <fullName evidence="2">Uncharacterized protein</fullName>
    </submittedName>
</protein>
<name>A0AA41UWG1_PAPNU</name>
<comment type="caution">
    <text evidence="2">The sequence shown here is derived from an EMBL/GenBank/DDBJ whole genome shotgun (WGS) entry which is preliminary data.</text>
</comment>